<evidence type="ECO:0000256" key="1">
    <source>
        <dbReference type="ARBA" id="ARBA00022527"/>
    </source>
</evidence>
<keyword evidence="8" id="KW-1185">Reference proteome</keyword>
<keyword evidence="1" id="KW-0723">Serine/threonine-protein kinase</keyword>
<evidence type="ECO:0000256" key="5">
    <source>
        <dbReference type="ARBA" id="ARBA00022840"/>
    </source>
</evidence>
<organism evidence="7 8">
    <name type="scientific">Phaedon cochleariae</name>
    <name type="common">Mustard beetle</name>
    <dbReference type="NCBI Taxonomy" id="80249"/>
    <lineage>
        <taxon>Eukaryota</taxon>
        <taxon>Metazoa</taxon>
        <taxon>Ecdysozoa</taxon>
        <taxon>Arthropoda</taxon>
        <taxon>Hexapoda</taxon>
        <taxon>Insecta</taxon>
        <taxon>Pterygota</taxon>
        <taxon>Neoptera</taxon>
        <taxon>Endopterygota</taxon>
        <taxon>Coleoptera</taxon>
        <taxon>Polyphaga</taxon>
        <taxon>Cucujiformia</taxon>
        <taxon>Chrysomeloidea</taxon>
        <taxon>Chrysomelidae</taxon>
        <taxon>Chrysomelinae</taxon>
        <taxon>Chrysomelini</taxon>
        <taxon>Phaedon</taxon>
    </lineage>
</organism>
<protein>
    <recommendedName>
        <fullName evidence="6">RGS domain-containing protein</fullName>
    </recommendedName>
</protein>
<accession>A0A9N9SDV3</accession>
<name>A0A9N9SDV3_PHACE</name>
<dbReference type="PANTHER" id="PTHR24355">
    <property type="entry name" value="G PROTEIN-COUPLED RECEPTOR KINASE/RIBOSOMAL PROTEIN S6 KINASE"/>
    <property type="match status" value="1"/>
</dbReference>
<dbReference type="PROSITE" id="PS50132">
    <property type="entry name" value="RGS"/>
    <property type="match status" value="1"/>
</dbReference>
<evidence type="ECO:0000256" key="2">
    <source>
        <dbReference type="ARBA" id="ARBA00022679"/>
    </source>
</evidence>
<reference evidence="7" key="1">
    <citation type="submission" date="2022-01" db="EMBL/GenBank/DDBJ databases">
        <authorList>
            <person name="King R."/>
        </authorList>
    </citation>
    <scope>NUCLEOTIDE SEQUENCE</scope>
</reference>
<keyword evidence="2" id="KW-0808">Transferase</keyword>
<dbReference type="EMBL" id="OU896708">
    <property type="protein sequence ID" value="CAG9819263.1"/>
    <property type="molecule type" value="Genomic_DNA"/>
</dbReference>
<feature type="domain" description="RGS" evidence="6">
    <location>
        <begin position="79"/>
        <end position="111"/>
    </location>
</feature>
<dbReference type="SUPFAM" id="SSF48097">
    <property type="entry name" value="Regulator of G-protein signaling, RGS"/>
    <property type="match status" value="1"/>
</dbReference>
<evidence type="ECO:0000259" key="6">
    <source>
        <dbReference type="PROSITE" id="PS50132"/>
    </source>
</evidence>
<evidence type="ECO:0000256" key="3">
    <source>
        <dbReference type="ARBA" id="ARBA00022741"/>
    </source>
</evidence>
<dbReference type="Gene3D" id="1.10.167.10">
    <property type="entry name" value="Regulator of G-protein Signalling 4, domain 2"/>
    <property type="match status" value="2"/>
</dbReference>
<dbReference type="GO" id="GO:0005524">
    <property type="term" value="F:ATP binding"/>
    <property type="evidence" value="ECO:0007669"/>
    <property type="project" value="UniProtKB-KW"/>
</dbReference>
<dbReference type="AlphaFoldDB" id="A0A9N9SDV3"/>
<evidence type="ECO:0000256" key="4">
    <source>
        <dbReference type="ARBA" id="ARBA00022777"/>
    </source>
</evidence>
<dbReference type="PANTHER" id="PTHR24355:SF28">
    <property type="entry name" value="G PROTEIN-COUPLED RECEPTOR KINASE 2"/>
    <property type="match status" value="1"/>
</dbReference>
<keyword evidence="4" id="KW-0418">Kinase</keyword>
<dbReference type="GO" id="GO:0005737">
    <property type="term" value="C:cytoplasm"/>
    <property type="evidence" value="ECO:0007669"/>
    <property type="project" value="TreeGrafter"/>
</dbReference>
<dbReference type="InterPro" id="IPR036305">
    <property type="entry name" value="RGS_sf"/>
</dbReference>
<dbReference type="GO" id="GO:0004674">
    <property type="term" value="F:protein serine/threonine kinase activity"/>
    <property type="evidence" value="ECO:0007669"/>
    <property type="project" value="UniProtKB-KW"/>
</dbReference>
<evidence type="ECO:0000313" key="7">
    <source>
        <dbReference type="EMBL" id="CAG9819263.1"/>
    </source>
</evidence>
<dbReference type="GO" id="GO:0009966">
    <property type="term" value="P:regulation of signal transduction"/>
    <property type="evidence" value="ECO:0007669"/>
    <property type="project" value="TreeGrafter"/>
</dbReference>
<dbReference type="InterPro" id="IPR016137">
    <property type="entry name" value="RGS"/>
</dbReference>
<reference evidence="7" key="2">
    <citation type="submission" date="2022-10" db="EMBL/GenBank/DDBJ databases">
        <authorList>
            <consortium name="ENA_rothamsted_submissions"/>
            <consortium name="culmorum"/>
            <person name="King R."/>
        </authorList>
    </citation>
    <scope>NUCLEOTIDE SEQUENCE</scope>
</reference>
<keyword evidence="3" id="KW-0547">Nucleotide-binding</keyword>
<evidence type="ECO:0000313" key="8">
    <source>
        <dbReference type="Proteomes" id="UP001153737"/>
    </source>
</evidence>
<gene>
    <name evidence="7" type="ORF">PHAECO_LOCUS6756</name>
</gene>
<keyword evidence="5" id="KW-0067">ATP-binding</keyword>
<sequence>MEGKETAESLAEEAAASSLTRTCHLYVVDQQPIGQLLFELWCEQKGPAYHRCLKFLDAARRYEVGFALPACSALTNGHKDLFAPCVDAVKRTLAGAPFKQFTGSMYFHRYLQWKWLEAQPVTYKTFRIESRKKE</sequence>
<dbReference type="InterPro" id="IPR044926">
    <property type="entry name" value="RGS_subdomain_2"/>
</dbReference>
<dbReference type="OrthoDB" id="354826at2759"/>
<dbReference type="Proteomes" id="UP001153737">
    <property type="component" value="Chromosome 2"/>
</dbReference>
<proteinExistence type="predicted"/>